<dbReference type="PROSITE" id="PS52015">
    <property type="entry name" value="TONB_CTD"/>
    <property type="match status" value="1"/>
</dbReference>
<evidence type="ECO:0000256" key="4">
    <source>
        <dbReference type="ARBA" id="ARBA00022475"/>
    </source>
</evidence>
<protein>
    <submittedName>
        <fullName evidence="12">TonB family protein</fullName>
    </submittedName>
</protein>
<name>A0ABY7ASF7_9ALTE</name>
<dbReference type="EMBL" id="CP109965">
    <property type="protein sequence ID" value="WAJ71440.1"/>
    <property type="molecule type" value="Genomic_DNA"/>
</dbReference>
<dbReference type="RefSeq" id="WP_268075931.1">
    <property type="nucleotide sequence ID" value="NZ_CP109965.1"/>
</dbReference>
<evidence type="ECO:0000313" key="13">
    <source>
        <dbReference type="Proteomes" id="UP001163726"/>
    </source>
</evidence>
<evidence type="ECO:0000256" key="10">
    <source>
        <dbReference type="SAM" id="MobiDB-lite"/>
    </source>
</evidence>
<dbReference type="PANTHER" id="PTHR33446:SF14">
    <property type="entry name" value="PROTEIN TONB"/>
    <property type="match status" value="1"/>
</dbReference>
<dbReference type="InterPro" id="IPR006260">
    <property type="entry name" value="TonB/TolA_C"/>
</dbReference>
<keyword evidence="5" id="KW-0997">Cell inner membrane</keyword>
<evidence type="ECO:0000256" key="1">
    <source>
        <dbReference type="ARBA" id="ARBA00004383"/>
    </source>
</evidence>
<keyword evidence="13" id="KW-1185">Reference proteome</keyword>
<dbReference type="SUPFAM" id="SSF74653">
    <property type="entry name" value="TolA/TonB C-terminal domain"/>
    <property type="match status" value="1"/>
</dbReference>
<gene>
    <name evidence="12" type="ORF">OLW01_06485</name>
</gene>
<keyword evidence="8" id="KW-1133">Transmembrane helix</keyword>
<dbReference type="InterPro" id="IPR051045">
    <property type="entry name" value="TonB-dependent_transducer"/>
</dbReference>
<keyword evidence="4" id="KW-1003">Cell membrane</keyword>
<sequence>MKKNYLNTTLILGLTVFNLVACQSQPVDKEGKPVNKVENEQTPQPTSDPNEAQRAIENQAGKVKNNPEFSALQPEPAPRKAPALTQTPALKPIEKVEAEYPLNAVKNAQEGWVLLKFNTDEIGHTSQIKVLDSSPKKIFDKAAVKALSQWRYIETGNSNQQVLIEFNLTK</sequence>
<evidence type="ECO:0000256" key="2">
    <source>
        <dbReference type="ARBA" id="ARBA00006555"/>
    </source>
</evidence>
<evidence type="ECO:0000313" key="12">
    <source>
        <dbReference type="EMBL" id="WAJ71440.1"/>
    </source>
</evidence>
<proteinExistence type="inferred from homology"/>
<keyword evidence="3" id="KW-0813">Transport</keyword>
<evidence type="ECO:0000256" key="9">
    <source>
        <dbReference type="ARBA" id="ARBA00023136"/>
    </source>
</evidence>
<dbReference type="NCBIfam" id="TIGR01352">
    <property type="entry name" value="tonB_Cterm"/>
    <property type="match status" value="1"/>
</dbReference>
<evidence type="ECO:0000256" key="3">
    <source>
        <dbReference type="ARBA" id="ARBA00022448"/>
    </source>
</evidence>
<dbReference type="PANTHER" id="PTHR33446">
    <property type="entry name" value="PROTEIN TONB-RELATED"/>
    <property type="match status" value="1"/>
</dbReference>
<comment type="subcellular location">
    <subcellularLocation>
        <location evidence="1">Cell inner membrane</location>
        <topology evidence="1">Single-pass membrane protein</topology>
        <orientation evidence="1">Periplasmic side</orientation>
    </subcellularLocation>
</comment>
<evidence type="ECO:0000256" key="8">
    <source>
        <dbReference type="ARBA" id="ARBA00022989"/>
    </source>
</evidence>
<dbReference type="Pfam" id="PF03544">
    <property type="entry name" value="TonB_C"/>
    <property type="match status" value="1"/>
</dbReference>
<keyword evidence="9" id="KW-0472">Membrane</keyword>
<evidence type="ECO:0000256" key="5">
    <source>
        <dbReference type="ARBA" id="ARBA00022519"/>
    </source>
</evidence>
<evidence type="ECO:0000256" key="7">
    <source>
        <dbReference type="ARBA" id="ARBA00022927"/>
    </source>
</evidence>
<keyword evidence="6" id="KW-0812">Transmembrane</keyword>
<evidence type="ECO:0000256" key="6">
    <source>
        <dbReference type="ARBA" id="ARBA00022692"/>
    </source>
</evidence>
<dbReference type="InterPro" id="IPR037682">
    <property type="entry name" value="TonB_C"/>
</dbReference>
<feature type="region of interest" description="Disordered" evidence="10">
    <location>
        <begin position="27"/>
        <end position="86"/>
    </location>
</feature>
<keyword evidence="7" id="KW-0653">Protein transport</keyword>
<organism evidence="12 13">
    <name type="scientific">Catenovulum adriaticum</name>
    <dbReference type="NCBI Taxonomy" id="2984846"/>
    <lineage>
        <taxon>Bacteria</taxon>
        <taxon>Pseudomonadati</taxon>
        <taxon>Pseudomonadota</taxon>
        <taxon>Gammaproteobacteria</taxon>
        <taxon>Alteromonadales</taxon>
        <taxon>Alteromonadaceae</taxon>
        <taxon>Catenovulum</taxon>
    </lineage>
</organism>
<evidence type="ECO:0000259" key="11">
    <source>
        <dbReference type="PROSITE" id="PS52015"/>
    </source>
</evidence>
<dbReference type="Proteomes" id="UP001163726">
    <property type="component" value="Chromosome"/>
</dbReference>
<feature type="compositionally biased region" description="Basic and acidic residues" evidence="10">
    <location>
        <begin position="27"/>
        <end position="39"/>
    </location>
</feature>
<feature type="compositionally biased region" description="Polar residues" evidence="10">
    <location>
        <begin position="40"/>
        <end position="50"/>
    </location>
</feature>
<feature type="domain" description="TonB C-terminal" evidence="11">
    <location>
        <begin position="85"/>
        <end position="170"/>
    </location>
</feature>
<dbReference type="Gene3D" id="3.30.2420.10">
    <property type="entry name" value="TonB"/>
    <property type="match status" value="1"/>
</dbReference>
<comment type="similarity">
    <text evidence="2">Belongs to the TonB family.</text>
</comment>
<accession>A0ABY7ASF7</accession>
<reference evidence="12" key="1">
    <citation type="submission" date="2022-10" db="EMBL/GenBank/DDBJ databases">
        <title>Catenovulum adriacola sp. nov. isolated in the Harbour of Susak.</title>
        <authorList>
            <person name="Schoch T."/>
            <person name="Reich S.J."/>
            <person name="Stoeferle S."/>
            <person name="Flaiz M."/>
            <person name="Kazda M."/>
            <person name="Riedel C.U."/>
            <person name="Duerre P."/>
        </authorList>
    </citation>
    <scope>NUCLEOTIDE SEQUENCE</scope>
    <source>
        <strain evidence="12">TS8</strain>
    </source>
</reference>